<keyword evidence="1" id="KW-0732">Signal</keyword>
<dbReference type="Proteomes" id="UP001595840">
    <property type="component" value="Unassembled WGS sequence"/>
</dbReference>
<protein>
    <submittedName>
        <fullName evidence="2">DUF4397 domain-containing protein</fullName>
    </submittedName>
</protein>
<reference evidence="3" key="1">
    <citation type="journal article" date="2019" name="Int. J. Syst. Evol. Microbiol.">
        <title>The Global Catalogue of Microorganisms (GCM) 10K type strain sequencing project: providing services to taxonomists for standard genome sequencing and annotation.</title>
        <authorList>
            <consortium name="The Broad Institute Genomics Platform"/>
            <consortium name="The Broad Institute Genome Sequencing Center for Infectious Disease"/>
            <person name="Wu L."/>
            <person name="Ma J."/>
        </authorList>
    </citation>
    <scope>NUCLEOTIDE SEQUENCE [LARGE SCALE GENOMIC DNA]</scope>
    <source>
        <strain evidence="3">CECT 8570</strain>
    </source>
</reference>
<comment type="caution">
    <text evidence="2">The sequence shown here is derived from an EMBL/GenBank/DDBJ whole genome shotgun (WGS) entry which is preliminary data.</text>
</comment>
<sequence length="465" mass="51755">MLDIIHTRKWLARISLLALMPLMLVACDDDDDSTSVDDRGYLQFYNASSNSSTTQFRLDDELVGSAPYGDVTALAAIELDDYTLTLERADTSDASNNVVVVEQDLTISKDDYTLWAMFGDFTAPELVAYDYEPSDDFEDDQFELMAYNFTSSSSQLEIYYAPEDGSFDEASYLTTLGAREQSATFDLEEGDYTFHVIEVDSGELILSTAEVPFVEAKTYFVVLRDDDESTDGTISLDQVTTSTFVYNYTNENNAAQLRVYNSIDELGSVDILLTGRAENPSFSAIDFDSASEFQTMPFGDYTLAMTEVGNPTNKYIENKLVSLASGASKNVVFYKSTSNVVSALVFSQDVRERVYEHDINLLSFANKLDSDGDRYLLKAYFVNEAEGETLESAAQVLTGVDFAKVRNFTLVSGDYAVYITYTDDDGVEQALVDDIYLELEANTNYMLILEPDSSAYGGYRISVVQ</sequence>
<feature type="signal peptide" evidence="1">
    <location>
        <begin position="1"/>
        <end position="26"/>
    </location>
</feature>
<proteinExistence type="predicted"/>
<name>A0ABV8V5G5_9GAMM</name>
<evidence type="ECO:0000313" key="2">
    <source>
        <dbReference type="EMBL" id="MFC4362357.1"/>
    </source>
</evidence>
<dbReference type="EMBL" id="JBHSCX010000006">
    <property type="protein sequence ID" value="MFC4362357.1"/>
    <property type="molecule type" value="Genomic_DNA"/>
</dbReference>
<accession>A0ABV8V5G5</accession>
<keyword evidence="3" id="KW-1185">Reference proteome</keyword>
<feature type="chain" id="PRO_5046516958" evidence="1">
    <location>
        <begin position="27"/>
        <end position="465"/>
    </location>
</feature>
<organism evidence="2 3">
    <name type="scientific">Simiduia curdlanivorans</name>
    <dbReference type="NCBI Taxonomy" id="1492769"/>
    <lineage>
        <taxon>Bacteria</taxon>
        <taxon>Pseudomonadati</taxon>
        <taxon>Pseudomonadota</taxon>
        <taxon>Gammaproteobacteria</taxon>
        <taxon>Cellvibrionales</taxon>
        <taxon>Cellvibrionaceae</taxon>
        <taxon>Simiduia</taxon>
    </lineage>
</organism>
<evidence type="ECO:0000313" key="3">
    <source>
        <dbReference type="Proteomes" id="UP001595840"/>
    </source>
</evidence>
<dbReference type="RefSeq" id="WP_290260606.1">
    <property type="nucleotide sequence ID" value="NZ_JAUFQG010000004.1"/>
</dbReference>
<gene>
    <name evidence="2" type="ORF">ACFOX3_08585</name>
</gene>
<evidence type="ECO:0000256" key="1">
    <source>
        <dbReference type="SAM" id="SignalP"/>
    </source>
</evidence>